<accession>K8ZAK9</accession>
<reference evidence="3 4" key="1">
    <citation type="journal article" date="2013" name="Genome Announc.">
        <title>Draft Genome Sequence of Catellicoccus marimammalium, a Novel Species Commonly Found in Gull Feces.</title>
        <authorList>
            <person name="Weigand M.R."/>
            <person name="Ryu H."/>
            <person name="Bozcek L."/>
            <person name="Konstantinidis K.T."/>
            <person name="Santo Domingo J.W."/>
        </authorList>
    </citation>
    <scope>NUCLEOTIDE SEQUENCE [LARGE SCALE GENOMIC DNA]</scope>
    <source>
        <strain evidence="3 4">M35/04/3</strain>
    </source>
</reference>
<feature type="compositionally biased region" description="Low complexity" evidence="1">
    <location>
        <begin position="131"/>
        <end position="144"/>
    </location>
</feature>
<dbReference type="EMBL" id="AMYT01000002">
    <property type="protein sequence ID" value="EKU27965.1"/>
    <property type="molecule type" value="Genomic_DNA"/>
</dbReference>
<dbReference type="eggNOG" id="COG2919">
    <property type="taxonomic scope" value="Bacteria"/>
</dbReference>
<dbReference type="PANTHER" id="PTHR40027:SF1">
    <property type="entry name" value="CELL DIVISION PROTEIN DIVIC"/>
    <property type="match status" value="1"/>
</dbReference>
<evidence type="ECO:0000313" key="3">
    <source>
        <dbReference type="EMBL" id="EKU27965.1"/>
    </source>
</evidence>
<proteinExistence type="predicted"/>
<dbReference type="GO" id="GO:0051301">
    <property type="term" value="P:cell division"/>
    <property type="evidence" value="ECO:0007669"/>
    <property type="project" value="InterPro"/>
</dbReference>
<feature type="region of interest" description="Disordered" evidence="1">
    <location>
        <begin position="119"/>
        <end position="144"/>
    </location>
</feature>
<protein>
    <recommendedName>
        <fullName evidence="5">Cell division protein DivIC</fullName>
    </recommendedName>
</protein>
<dbReference type="Proteomes" id="UP000016057">
    <property type="component" value="Unassembled WGS sequence"/>
</dbReference>
<evidence type="ECO:0000313" key="4">
    <source>
        <dbReference type="Proteomes" id="UP000016057"/>
    </source>
</evidence>
<dbReference type="STRING" id="1234409.C683_0008"/>
<dbReference type="RefSeq" id="WP_009488037.1">
    <property type="nucleotide sequence ID" value="NZ_AMYT01000002.1"/>
</dbReference>
<dbReference type="InterPro" id="IPR039076">
    <property type="entry name" value="DivIC"/>
</dbReference>
<name>K8ZAK9_9ENTE</name>
<dbReference type="InterPro" id="IPR007060">
    <property type="entry name" value="FtsL/DivIC"/>
</dbReference>
<keyword evidence="2" id="KW-0812">Transmembrane</keyword>
<feature type="transmembrane region" description="Helical" evidence="2">
    <location>
        <begin position="36"/>
        <end position="60"/>
    </location>
</feature>
<sequence length="144" mass="16784">MKKEEPKKESFWKKKKEAWIKERKAMTKKERKEQNIFLIIVSFCLFLILLCSFGFVQYGLQLHHLKEVQSSVEKEATSLSSERRQLQIKIKELNDPEYVAKLARARYFLSKDGEQIYVFPKDSDSGDTAEESTSSSAEPAQTKE</sequence>
<keyword evidence="2" id="KW-1133">Transmembrane helix</keyword>
<gene>
    <name evidence="3" type="ORF">C683_0008</name>
</gene>
<organism evidence="3 4">
    <name type="scientific">Catellicoccus marimammalium M35/04/3</name>
    <dbReference type="NCBI Taxonomy" id="1234409"/>
    <lineage>
        <taxon>Bacteria</taxon>
        <taxon>Bacillati</taxon>
        <taxon>Bacillota</taxon>
        <taxon>Bacilli</taxon>
        <taxon>Lactobacillales</taxon>
        <taxon>Enterococcaceae</taxon>
        <taxon>Catellicoccus</taxon>
    </lineage>
</organism>
<comment type="caution">
    <text evidence="3">The sequence shown here is derived from an EMBL/GenBank/DDBJ whole genome shotgun (WGS) entry which is preliminary data.</text>
</comment>
<dbReference type="AlphaFoldDB" id="K8ZAK9"/>
<dbReference type="Pfam" id="PF04977">
    <property type="entry name" value="DivIC"/>
    <property type="match status" value="1"/>
</dbReference>
<evidence type="ECO:0008006" key="5">
    <source>
        <dbReference type="Google" id="ProtNLM"/>
    </source>
</evidence>
<dbReference type="OrthoDB" id="2991180at2"/>
<dbReference type="PANTHER" id="PTHR40027">
    <property type="entry name" value="CELL DIVISION PROTEIN DIVIC"/>
    <property type="match status" value="1"/>
</dbReference>
<evidence type="ECO:0000256" key="1">
    <source>
        <dbReference type="SAM" id="MobiDB-lite"/>
    </source>
</evidence>
<keyword evidence="4" id="KW-1185">Reference proteome</keyword>
<evidence type="ECO:0000256" key="2">
    <source>
        <dbReference type="SAM" id="Phobius"/>
    </source>
</evidence>
<keyword evidence="2" id="KW-0472">Membrane</keyword>